<evidence type="ECO:0008006" key="3">
    <source>
        <dbReference type="Google" id="ProtNLM"/>
    </source>
</evidence>
<name>A0A6A8MFU0_9LACO</name>
<proteinExistence type="predicted"/>
<comment type="caution">
    <text evidence="1">The sequence shown here is derived from an EMBL/GenBank/DDBJ whole genome shotgun (WGS) entry which is preliminary data.</text>
</comment>
<dbReference type="Proteomes" id="UP000438120">
    <property type="component" value="Unassembled WGS sequence"/>
</dbReference>
<dbReference type="Gene3D" id="3.40.50.1110">
    <property type="entry name" value="SGNH hydrolase"/>
    <property type="match status" value="1"/>
</dbReference>
<protein>
    <recommendedName>
        <fullName evidence="3">SGNH hydrolase-type esterase domain-containing protein</fullName>
    </recommendedName>
</protein>
<sequence length="115" mass="13006">MAAGLPASKKLVLIGLGTNGYLEKSTITQTVKELKGREIYWINNNVDRDWEESNNELIAEAAKKYKNVHMIDWKNASMDHDEWFADGIHPTEDGIKAMTTLVARTILVDEGLKKF</sequence>
<organism evidence="1 2">
    <name type="scientific">Lactobacillus porci</name>
    <dbReference type="NCBI Taxonomy" id="2012477"/>
    <lineage>
        <taxon>Bacteria</taxon>
        <taxon>Bacillati</taxon>
        <taxon>Bacillota</taxon>
        <taxon>Bacilli</taxon>
        <taxon>Lactobacillales</taxon>
        <taxon>Lactobacillaceae</taxon>
        <taxon>Lactobacillus</taxon>
    </lineage>
</organism>
<dbReference type="SUPFAM" id="SSF52266">
    <property type="entry name" value="SGNH hydrolase"/>
    <property type="match status" value="1"/>
</dbReference>
<dbReference type="EMBL" id="VUMX01000023">
    <property type="protein sequence ID" value="MST87593.1"/>
    <property type="molecule type" value="Genomic_DNA"/>
</dbReference>
<keyword evidence="2" id="KW-1185">Reference proteome</keyword>
<reference evidence="1 2" key="1">
    <citation type="submission" date="2019-08" db="EMBL/GenBank/DDBJ databases">
        <title>In-depth cultivation of the pig gut microbiome towards novel bacterial diversity and tailored functional studies.</title>
        <authorList>
            <person name="Wylensek D."/>
            <person name="Hitch T.C.A."/>
            <person name="Clavel T."/>
        </authorList>
    </citation>
    <scope>NUCLEOTIDE SEQUENCE [LARGE SCALE GENOMIC DNA]</scope>
    <source>
        <strain evidence="1 2">Bifido-178-WT-2B</strain>
    </source>
</reference>
<accession>A0A6A8MFU0</accession>
<evidence type="ECO:0000313" key="1">
    <source>
        <dbReference type="EMBL" id="MST87593.1"/>
    </source>
</evidence>
<evidence type="ECO:0000313" key="2">
    <source>
        <dbReference type="Proteomes" id="UP000438120"/>
    </source>
</evidence>
<dbReference type="InterPro" id="IPR036514">
    <property type="entry name" value="SGNH_hydro_sf"/>
</dbReference>
<gene>
    <name evidence="1" type="ORF">FYJ62_08145</name>
</gene>
<dbReference type="AlphaFoldDB" id="A0A6A8MFU0"/>